<gene>
    <name evidence="3" type="ORF">GCM10009747_03620</name>
</gene>
<evidence type="ECO:0000313" key="3">
    <source>
        <dbReference type="EMBL" id="GAA1749617.1"/>
    </source>
</evidence>
<reference evidence="3 4" key="1">
    <citation type="journal article" date="2019" name="Int. J. Syst. Evol. Microbiol.">
        <title>The Global Catalogue of Microorganisms (GCM) 10K type strain sequencing project: providing services to taxonomists for standard genome sequencing and annotation.</title>
        <authorList>
            <consortium name="The Broad Institute Genomics Platform"/>
            <consortium name="The Broad Institute Genome Sequencing Center for Infectious Disease"/>
            <person name="Wu L."/>
            <person name="Ma J."/>
        </authorList>
    </citation>
    <scope>NUCLEOTIDE SEQUENCE [LARGE SCALE GENOMIC DNA]</scope>
    <source>
        <strain evidence="3 4">JCM 14319</strain>
    </source>
</reference>
<dbReference type="Proteomes" id="UP001500506">
    <property type="component" value="Unassembled WGS sequence"/>
</dbReference>
<evidence type="ECO:0000256" key="1">
    <source>
        <dbReference type="ARBA" id="ARBA00007435"/>
    </source>
</evidence>
<organism evidence="3 4">
    <name type="scientific">Agromyces humatus</name>
    <dbReference type="NCBI Taxonomy" id="279573"/>
    <lineage>
        <taxon>Bacteria</taxon>
        <taxon>Bacillati</taxon>
        <taxon>Actinomycetota</taxon>
        <taxon>Actinomycetes</taxon>
        <taxon>Micrococcales</taxon>
        <taxon>Microbacteriaceae</taxon>
        <taxon>Agromyces</taxon>
    </lineage>
</organism>
<name>A0ABN2K7B0_9MICO</name>
<dbReference type="PANTHER" id="PTHR34477:SF1">
    <property type="entry name" value="UPF0213 PROTEIN YHBQ"/>
    <property type="match status" value="1"/>
</dbReference>
<dbReference type="SUPFAM" id="SSF82771">
    <property type="entry name" value="GIY-YIG endonuclease"/>
    <property type="match status" value="1"/>
</dbReference>
<comment type="similarity">
    <text evidence="1">Belongs to the UPF0213 family.</text>
</comment>
<evidence type="ECO:0000259" key="2">
    <source>
        <dbReference type="PROSITE" id="PS50164"/>
    </source>
</evidence>
<dbReference type="Gene3D" id="3.40.1440.10">
    <property type="entry name" value="GIY-YIG endonuclease"/>
    <property type="match status" value="1"/>
</dbReference>
<dbReference type="Pfam" id="PF01541">
    <property type="entry name" value="GIY-YIG"/>
    <property type="match status" value="1"/>
</dbReference>
<accession>A0ABN2K7B0</accession>
<dbReference type="InterPro" id="IPR035901">
    <property type="entry name" value="GIY-YIG_endonuc_sf"/>
</dbReference>
<keyword evidence="4" id="KW-1185">Reference proteome</keyword>
<dbReference type="CDD" id="cd10456">
    <property type="entry name" value="GIY-YIG_UPF0213"/>
    <property type="match status" value="1"/>
</dbReference>
<proteinExistence type="inferred from homology"/>
<dbReference type="InterPro" id="IPR050190">
    <property type="entry name" value="UPF0213_domain"/>
</dbReference>
<dbReference type="RefSeq" id="WP_232496808.1">
    <property type="nucleotide sequence ID" value="NZ_BAAANH010000001.1"/>
</dbReference>
<sequence>MAHMYILRCSDASYYVGSTRHLERRLEQHAAGAVRSYTSTRLPVELVYVEEYGRIDDAYAREKQVQGWSRRKREALISGETAKLARLSSRARRG</sequence>
<dbReference type="PROSITE" id="PS50164">
    <property type="entry name" value="GIY_YIG"/>
    <property type="match status" value="1"/>
</dbReference>
<dbReference type="EMBL" id="BAAANH010000001">
    <property type="protein sequence ID" value="GAA1749617.1"/>
    <property type="molecule type" value="Genomic_DNA"/>
</dbReference>
<dbReference type="PANTHER" id="PTHR34477">
    <property type="entry name" value="UPF0213 PROTEIN YHBQ"/>
    <property type="match status" value="1"/>
</dbReference>
<evidence type="ECO:0000313" key="4">
    <source>
        <dbReference type="Proteomes" id="UP001500506"/>
    </source>
</evidence>
<protein>
    <recommendedName>
        <fullName evidence="2">GIY-YIG domain-containing protein</fullName>
    </recommendedName>
</protein>
<comment type="caution">
    <text evidence="3">The sequence shown here is derived from an EMBL/GenBank/DDBJ whole genome shotgun (WGS) entry which is preliminary data.</text>
</comment>
<dbReference type="InterPro" id="IPR000305">
    <property type="entry name" value="GIY-YIG_endonuc"/>
</dbReference>
<feature type="domain" description="GIY-YIG" evidence="2">
    <location>
        <begin position="1"/>
        <end position="75"/>
    </location>
</feature>